<dbReference type="Proteomes" id="UP001595923">
    <property type="component" value="Unassembled WGS sequence"/>
</dbReference>
<proteinExistence type="predicted"/>
<dbReference type="SUPFAM" id="SSF51905">
    <property type="entry name" value="FAD/NAD(P)-binding domain"/>
    <property type="match status" value="1"/>
</dbReference>
<dbReference type="RefSeq" id="WP_378579992.1">
    <property type="nucleotide sequence ID" value="NZ_JBHSFQ010000046.1"/>
</dbReference>
<reference evidence="5" key="1">
    <citation type="journal article" date="2019" name="Int. J. Syst. Evol. Microbiol.">
        <title>The Global Catalogue of Microorganisms (GCM) 10K type strain sequencing project: providing services to taxonomists for standard genome sequencing and annotation.</title>
        <authorList>
            <consortium name="The Broad Institute Genomics Platform"/>
            <consortium name="The Broad Institute Genome Sequencing Center for Infectious Disease"/>
            <person name="Wu L."/>
            <person name="Ma J."/>
        </authorList>
    </citation>
    <scope>NUCLEOTIDE SEQUENCE [LARGE SCALE GENOMIC DNA]</scope>
    <source>
        <strain evidence="5">XZYJ18</strain>
    </source>
</reference>
<organism evidence="4 5">
    <name type="scientific">Nocardiopsis mangrovi</name>
    <dbReference type="NCBI Taxonomy" id="1179818"/>
    <lineage>
        <taxon>Bacteria</taxon>
        <taxon>Bacillati</taxon>
        <taxon>Actinomycetota</taxon>
        <taxon>Actinomycetes</taxon>
        <taxon>Streptosporangiales</taxon>
        <taxon>Nocardiopsidaceae</taxon>
        <taxon>Nocardiopsis</taxon>
    </lineage>
</organism>
<dbReference type="Gene3D" id="3.30.9.10">
    <property type="entry name" value="D-Amino Acid Oxidase, subunit A, domain 2"/>
    <property type="match status" value="1"/>
</dbReference>
<evidence type="ECO:0000313" key="4">
    <source>
        <dbReference type="EMBL" id="MFC4565736.1"/>
    </source>
</evidence>
<dbReference type="Gene3D" id="3.50.50.60">
    <property type="entry name" value="FAD/NAD(P)-binding domain"/>
    <property type="match status" value="1"/>
</dbReference>
<evidence type="ECO:0000256" key="1">
    <source>
        <dbReference type="ARBA" id="ARBA00023002"/>
    </source>
</evidence>
<feature type="compositionally biased region" description="Low complexity" evidence="2">
    <location>
        <begin position="7"/>
        <end position="21"/>
    </location>
</feature>
<dbReference type="InterPro" id="IPR036188">
    <property type="entry name" value="FAD/NAD-bd_sf"/>
</dbReference>
<feature type="region of interest" description="Disordered" evidence="2">
    <location>
        <begin position="1"/>
        <end position="21"/>
    </location>
</feature>
<dbReference type="GO" id="GO:0016491">
    <property type="term" value="F:oxidoreductase activity"/>
    <property type="evidence" value="ECO:0007669"/>
    <property type="project" value="UniProtKB-KW"/>
</dbReference>
<evidence type="ECO:0000259" key="3">
    <source>
        <dbReference type="Pfam" id="PF01266"/>
    </source>
</evidence>
<dbReference type="Pfam" id="PF01266">
    <property type="entry name" value="DAO"/>
    <property type="match status" value="1"/>
</dbReference>
<evidence type="ECO:0000313" key="5">
    <source>
        <dbReference type="Proteomes" id="UP001595923"/>
    </source>
</evidence>
<dbReference type="PANTHER" id="PTHR13847">
    <property type="entry name" value="SARCOSINE DEHYDROGENASE-RELATED"/>
    <property type="match status" value="1"/>
</dbReference>
<name>A0ABV9E3P9_9ACTN</name>
<dbReference type="InterPro" id="IPR006076">
    <property type="entry name" value="FAD-dep_OxRdtase"/>
</dbReference>
<dbReference type="SUPFAM" id="SSF54373">
    <property type="entry name" value="FAD-linked reductases, C-terminal domain"/>
    <property type="match status" value="1"/>
</dbReference>
<sequence>MADDDSPSPSSGPRPSIRSPLSGAARTDVVVIGAGVVGAACAYYCTAAGLRVAVVERGAVGGGTTSACEGNILVSDKEPGPELDLALLSARLWRDIAEDLGAAELEYDAKGGVVVAASAEGAAGLRRLTEGQRRNGVDAVDVGPDELAELEPNLSRDVAGGAYYPQDAQVQPMLAAALLLRRARERGAAVHTGAGVTGVVRDRAGTVTGVRTDSPAVPALHAPWVVNAAGTWAGEVAGLARAPVPVLPRKGFILVTEPLPRTVRHKVYSADYVANVASDHAALETSTVVEGTGSGTVLIGASRERVGFDRGTSLPVLRTLAAQAIALFPFLAEVALLRSYLGFRPYCPDHLPVIGPDPRAPGLLHACGHEGAGIGLAAATGRLIADHVSGRAPDLDPAPFRPHRFEEAAP</sequence>
<gene>
    <name evidence="4" type="ORF">ACFO4E_28080</name>
</gene>
<comment type="caution">
    <text evidence="4">The sequence shown here is derived from an EMBL/GenBank/DDBJ whole genome shotgun (WGS) entry which is preliminary data.</text>
</comment>
<accession>A0ABV9E3P9</accession>
<evidence type="ECO:0000256" key="2">
    <source>
        <dbReference type="SAM" id="MobiDB-lite"/>
    </source>
</evidence>
<dbReference type="PANTHER" id="PTHR13847:SF287">
    <property type="entry name" value="FAD-DEPENDENT OXIDOREDUCTASE DOMAIN-CONTAINING PROTEIN 1"/>
    <property type="match status" value="1"/>
</dbReference>
<keyword evidence="5" id="KW-1185">Reference proteome</keyword>
<keyword evidence="1 4" id="KW-0560">Oxidoreductase</keyword>
<dbReference type="EMBL" id="JBHSFQ010000046">
    <property type="protein sequence ID" value="MFC4565736.1"/>
    <property type="molecule type" value="Genomic_DNA"/>
</dbReference>
<feature type="domain" description="FAD dependent oxidoreductase" evidence="3">
    <location>
        <begin position="28"/>
        <end position="386"/>
    </location>
</feature>
<dbReference type="EC" id="1.-.-.-" evidence="4"/>
<protein>
    <submittedName>
        <fullName evidence="4">NAD(P)/FAD-dependent oxidoreductase</fullName>
        <ecNumber evidence="4">1.-.-.-</ecNumber>
    </submittedName>
</protein>